<dbReference type="SMART" id="SM00987">
    <property type="entry name" value="UreE_C"/>
    <property type="match status" value="1"/>
</dbReference>
<evidence type="ECO:0000313" key="3">
    <source>
        <dbReference type="Proteomes" id="UP001596287"/>
    </source>
</evidence>
<gene>
    <name evidence="2" type="ORF">ACFPVY_02005</name>
</gene>
<name>A0ABW1PIG6_9FLAO</name>
<protein>
    <submittedName>
        <fullName evidence="2">DNA-deoxyinosine glycosylase</fullName>
        <ecNumber evidence="2">3.2.2.15</ecNumber>
    </submittedName>
</protein>
<dbReference type="NCBIfam" id="TIGR04274">
    <property type="entry name" value="hypoxanDNAglyco"/>
    <property type="match status" value="1"/>
</dbReference>
<dbReference type="SMART" id="SM00986">
    <property type="entry name" value="UDG"/>
    <property type="match status" value="1"/>
</dbReference>
<keyword evidence="2" id="KW-0378">Hydrolase</keyword>
<dbReference type="EC" id="3.2.2.15" evidence="2"/>
<dbReference type="InterPro" id="IPR036895">
    <property type="entry name" value="Uracil-DNA_glycosylase-like_sf"/>
</dbReference>
<reference evidence="3" key="1">
    <citation type="journal article" date="2019" name="Int. J. Syst. Evol. Microbiol.">
        <title>The Global Catalogue of Microorganisms (GCM) 10K type strain sequencing project: providing services to taxonomists for standard genome sequencing and annotation.</title>
        <authorList>
            <consortium name="The Broad Institute Genomics Platform"/>
            <consortium name="The Broad Institute Genome Sequencing Center for Infectious Disease"/>
            <person name="Wu L."/>
            <person name="Ma J."/>
        </authorList>
    </citation>
    <scope>NUCLEOTIDE SEQUENCE [LARGE SCALE GENOMIC DNA]</scope>
    <source>
        <strain evidence="3">CCUG 49679</strain>
    </source>
</reference>
<dbReference type="EMBL" id="JBHSQB010000003">
    <property type="protein sequence ID" value="MFC6095406.1"/>
    <property type="molecule type" value="Genomic_DNA"/>
</dbReference>
<organism evidence="2 3">
    <name type="scientific">Flavobacterium qiangtangense</name>
    <dbReference type="NCBI Taxonomy" id="1442595"/>
    <lineage>
        <taxon>Bacteria</taxon>
        <taxon>Pseudomonadati</taxon>
        <taxon>Bacteroidota</taxon>
        <taxon>Flavobacteriia</taxon>
        <taxon>Flavobacteriales</taxon>
        <taxon>Flavobacteriaceae</taxon>
        <taxon>Flavobacterium</taxon>
    </lineage>
</organism>
<dbReference type="InterPro" id="IPR005122">
    <property type="entry name" value="Uracil-DNA_glycosylase-like"/>
</dbReference>
<proteinExistence type="predicted"/>
<accession>A0ABW1PIG6</accession>
<dbReference type="RefSeq" id="WP_379790027.1">
    <property type="nucleotide sequence ID" value="NZ_JBHSQB010000003.1"/>
</dbReference>
<keyword evidence="2" id="KW-0326">Glycosidase</keyword>
<dbReference type="Gene3D" id="3.40.470.10">
    <property type="entry name" value="Uracil-DNA glycosylase-like domain"/>
    <property type="match status" value="1"/>
</dbReference>
<evidence type="ECO:0000259" key="1">
    <source>
        <dbReference type="SMART" id="SM00986"/>
    </source>
</evidence>
<dbReference type="CDD" id="cd10032">
    <property type="entry name" value="UDG-F6_HDG"/>
    <property type="match status" value="1"/>
</dbReference>
<dbReference type="Pfam" id="PF03167">
    <property type="entry name" value="UDG"/>
    <property type="match status" value="1"/>
</dbReference>
<evidence type="ECO:0000313" key="2">
    <source>
        <dbReference type="EMBL" id="MFC6095406.1"/>
    </source>
</evidence>
<dbReference type="Proteomes" id="UP001596287">
    <property type="component" value="Unassembled WGS sequence"/>
</dbReference>
<keyword evidence="3" id="KW-1185">Reference proteome</keyword>
<dbReference type="InterPro" id="IPR026353">
    <property type="entry name" value="Hypoxan-DNA_Glyclase"/>
</dbReference>
<sequence>MEPNSRIETLDPLAGPDSRVLILGTAPGALAMQSGEYFAHPRNQFWRLLFAVFETSSAVSYQEKMKFLQARGIALWEVLESCERIGSSDSAIRNERPNDVPRFLAQHPRIRHVFFDSRAAKKFYQKYHPLLDTIEYGLLPSPSPAYASMTFEQKLEKWKAVRLAADSLPQLQAGR</sequence>
<dbReference type="GO" id="GO:0033958">
    <property type="term" value="F:DNA-deoxyinosine glycosylase activity"/>
    <property type="evidence" value="ECO:0007669"/>
    <property type="project" value="UniProtKB-EC"/>
</dbReference>
<feature type="domain" description="Uracil-DNA glycosylase-like" evidence="1">
    <location>
        <begin position="11"/>
        <end position="162"/>
    </location>
</feature>
<comment type="caution">
    <text evidence="2">The sequence shown here is derived from an EMBL/GenBank/DDBJ whole genome shotgun (WGS) entry which is preliminary data.</text>
</comment>
<dbReference type="SUPFAM" id="SSF52141">
    <property type="entry name" value="Uracil-DNA glycosylase-like"/>
    <property type="match status" value="1"/>
</dbReference>